<comment type="caution">
    <text evidence="7">The sequence shown here is derived from an EMBL/GenBank/DDBJ whole genome shotgun (WGS) entry which is preliminary data.</text>
</comment>
<dbReference type="GO" id="GO:0022857">
    <property type="term" value="F:transmembrane transporter activity"/>
    <property type="evidence" value="ECO:0007669"/>
    <property type="project" value="InterPro"/>
</dbReference>
<organism evidence="7 8">
    <name type="scientific">Nocardioides donggukensis</name>
    <dbReference type="NCBI Taxonomy" id="2774019"/>
    <lineage>
        <taxon>Bacteria</taxon>
        <taxon>Bacillati</taxon>
        <taxon>Actinomycetota</taxon>
        <taxon>Actinomycetes</taxon>
        <taxon>Propionibacteriales</taxon>
        <taxon>Nocardioidaceae</taxon>
        <taxon>Nocardioides</taxon>
    </lineage>
</organism>
<dbReference type="InterPro" id="IPR036259">
    <property type="entry name" value="MFS_trans_sf"/>
</dbReference>
<feature type="transmembrane region" description="Helical" evidence="5">
    <location>
        <begin position="211"/>
        <end position="233"/>
    </location>
</feature>
<evidence type="ECO:0000313" key="7">
    <source>
        <dbReference type="EMBL" id="MBD8869632.1"/>
    </source>
</evidence>
<feature type="transmembrane region" description="Helical" evidence="5">
    <location>
        <begin position="338"/>
        <end position="361"/>
    </location>
</feature>
<dbReference type="AlphaFoldDB" id="A0A927K3Y5"/>
<keyword evidence="4 5" id="KW-0472">Membrane</keyword>
<proteinExistence type="predicted"/>
<feature type="transmembrane region" description="Helical" evidence="5">
    <location>
        <begin position="78"/>
        <end position="98"/>
    </location>
</feature>
<protein>
    <submittedName>
        <fullName evidence="7">MFS transporter</fullName>
    </submittedName>
</protein>
<feature type="transmembrane region" description="Helical" evidence="5">
    <location>
        <begin position="253"/>
        <end position="273"/>
    </location>
</feature>
<sequence length="402" mass="41515">MFSTYRRVLTVPGAWPFSLAGFVGRLPISMVGLGIVLLVSERSGSYALAGTVASAYLLANAAFAILHGRLVDRYGQWPVLPAAQTVFTVALALMIWAVEVGAPSLAVHALAAVAGGSFPQVGSCVRARWSHVLDDATSVQTAYAFEGVVDEALFVLGPTLVTFLATSWHPVAGLVTALACGFLGTMALSLQRGTEPPAHRRRRGDGPRAPLPWRTVAPLAVVCLSLGIVFGATEVVTVAFTEERGAKQLAGPLLGLWAVGSLVAGLVTGAVAWRRGPEVRVRWGILALALTMLPLYLVDSLAVMALLLLLGGVAISPTLIATLSTMERVVPPARLTEGMAILHTGMAIGVAPGAALAGIVIDARGASPAYLVAAAAGLLGAAAVWAARIPATEPRHVVATRA</sequence>
<gene>
    <name evidence="7" type="ORF">IE331_08345</name>
</gene>
<keyword evidence="8" id="KW-1185">Reference proteome</keyword>
<feature type="transmembrane region" description="Helical" evidence="5">
    <location>
        <begin position="12"/>
        <end position="39"/>
    </location>
</feature>
<evidence type="ECO:0000256" key="1">
    <source>
        <dbReference type="ARBA" id="ARBA00004651"/>
    </source>
</evidence>
<dbReference type="SUPFAM" id="SSF103473">
    <property type="entry name" value="MFS general substrate transporter"/>
    <property type="match status" value="1"/>
</dbReference>
<dbReference type="Proteomes" id="UP000616839">
    <property type="component" value="Unassembled WGS sequence"/>
</dbReference>
<feature type="transmembrane region" description="Helical" evidence="5">
    <location>
        <begin position="303"/>
        <end position="326"/>
    </location>
</feature>
<dbReference type="PANTHER" id="PTHR23542:SF1">
    <property type="entry name" value="MAJOR FACILITATOR SUPERFAMILY (MFS) PROFILE DOMAIN-CONTAINING PROTEIN"/>
    <property type="match status" value="1"/>
</dbReference>
<comment type="subcellular location">
    <subcellularLocation>
        <location evidence="1">Cell membrane</location>
        <topology evidence="1">Multi-pass membrane protein</topology>
    </subcellularLocation>
</comment>
<evidence type="ECO:0000259" key="6">
    <source>
        <dbReference type="PROSITE" id="PS50850"/>
    </source>
</evidence>
<evidence type="ECO:0000256" key="3">
    <source>
        <dbReference type="ARBA" id="ARBA00022989"/>
    </source>
</evidence>
<evidence type="ECO:0000256" key="5">
    <source>
        <dbReference type="SAM" id="Phobius"/>
    </source>
</evidence>
<feature type="transmembrane region" description="Helical" evidence="5">
    <location>
        <begin position="367"/>
        <end position="387"/>
    </location>
</feature>
<feature type="domain" description="Major facilitator superfamily (MFS) profile" evidence="6">
    <location>
        <begin position="215"/>
        <end position="402"/>
    </location>
</feature>
<feature type="transmembrane region" description="Helical" evidence="5">
    <location>
        <begin position="280"/>
        <end position="297"/>
    </location>
</feature>
<evidence type="ECO:0000313" key="8">
    <source>
        <dbReference type="Proteomes" id="UP000616839"/>
    </source>
</evidence>
<keyword evidence="3 5" id="KW-1133">Transmembrane helix</keyword>
<dbReference type="Pfam" id="PF07690">
    <property type="entry name" value="MFS_1"/>
    <property type="match status" value="1"/>
</dbReference>
<dbReference type="InterPro" id="IPR020846">
    <property type="entry name" value="MFS_dom"/>
</dbReference>
<evidence type="ECO:0000256" key="2">
    <source>
        <dbReference type="ARBA" id="ARBA00022692"/>
    </source>
</evidence>
<dbReference type="PANTHER" id="PTHR23542">
    <property type="match status" value="1"/>
</dbReference>
<dbReference type="EMBL" id="JACYXZ010000002">
    <property type="protein sequence ID" value="MBD8869632.1"/>
    <property type="molecule type" value="Genomic_DNA"/>
</dbReference>
<feature type="transmembrane region" description="Helical" evidence="5">
    <location>
        <begin position="168"/>
        <end position="190"/>
    </location>
</feature>
<evidence type="ECO:0000256" key="4">
    <source>
        <dbReference type="ARBA" id="ARBA00023136"/>
    </source>
</evidence>
<feature type="transmembrane region" description="Helical" evidence="5">
    <location>
        <begin position="45"/>
        <end position="66"/>
    </location>
</feature>
<dbReference type="GO" id="GO:0005886">
    <property type="term" value="C:plasma membrane"/>
    <property type="evidence" value="ECO:0007669"/>
    <property type="project" value="UniProtKB-SubCell"/>
</dbReference>
<keyword evidence="2 5" id="KW-0812">Transmembrane</keyword>
<name>A0A927K3Y5_9ACTN</name>
<dbReference type="InterPro" id="IPR011701">
    <property type="entry name" value="MFS"/>
</dbReference>
<accession>A0A927K3Y5</accession>
<reference evidence="7" key="1">
    <citation type="submission" date="2020-09" db="EMBL/GenBank/DDBJ databases">
        <title>Nocardioides sp. strain MJB4 16S ribosomal RNA gene Genome sequencing and assembly.</title>
        <authorList>
            <person name="Kim I."/>
        </authorList>
    </citation>
    <scope>NUCLEOTIDE SEQUENCE</scope>
    <source>
        <strain evidence="7">MJB4</strain>
    </source>
</reference>
<dbReference type="RefSeq" id="WP_192142463.1">
    <property type="nucleotide sequence ID" value="NZ_JACYXZ010000002.1"/>
</dbReference>
<dbReference type="PROSITE" id="PS50850">
    <property type="entry name" value="MFS"/>
    <property type="match status" value="1"/>
</dbReference>
<dbReference type="Gene3D" id="1.20.1250.20">
    <property type="entry name" value="MFS general substrate transporter like domains"/>
    <property type="match status" value="2"/>
</dbReference>